<dbReference type="GO" id="GO:0006355">
    <property type="term" value="P:regulation of DNA-templated transcription"/>
    <property type="evidence" value="ECO:0007669"/>
    <property type="project" value="InterPro"/>
</dbReference>
<dbReference type="InterPro" id="IPR010985">
    <property type="entry name" value="Ribbon_hlx_hlx"/>
</dbReference>
<dbReference type="Pfam" id="PF22513">
    <property type="entry name" value="FitA-like_RHH"/>
    <property type="match status" value="1"/>
</dbReference>
<dbReference type="SUPFAM" id="SSF47598">
    <property type="entry name" value="Ribbon-helix-helix"/>
    <property type="match status" value="1"/>
</dbReference>
<proteinExistence type="predicted"/>
<feature type="domain" description="Antitoxin FitA-like ribbon-helix-helix" evidence="1">
    <location>
        <begin position="2"/>
        <end position="40"/>
    </location>
</feature>
<accession>A0A3B0UXE8</accession>
<reference evidence="2" key="1">
    <citation type="submission" date="2018-06" db="EMBL/GenBank/DDBJ databases">
        <authorList>
            <person name="Zhirakovskaya E."/>
        </authorList>
    </citation>
    <scope>NUCLEOTIDE SEQUENCE</scope>
</reference>
<dbReference type="AlphaFoldDB" id="A0A3B0UXE8"/>
<dbReference type="Gene3D" id="1.10.1220.10">
    <property type="entry name" value="Met repressor-like"/>
    <property type="match status" value="1"/>
</dbReference>
<gene>
    <name evidence="2" type="ORF">MNBD_CHLOROFLEXI01-3606</name>
</gene>
<dbReference type="InterPro" id="IPR013321">
    <property type="entry name" value="Arc_rbn_hlx_hlx"/>
</dbReference>
<name>A0A3B0UXE8_9ZZZZ</name>
<organism evidence="2">
    <name type="scientific">hydrothermal vent metagenome</name>
    <dbReference type="NCBI Taxonomy" id="652676"/>
    <lineage>
        <taxon>unclassified sequences</taxon>
        <taxon>metagenomes</taxon>
        <taxon>ecological metagenomes</taxon>
    </lineage>
</organism>
<evidence type="ECO:0000313" key="2">
    <source>
        <dbReference type="EMBL" id="VAW31152.1"/>
    </source>
</evidence>
<evidence type="ECO:0000259" key="1">
    <source>
        <dbReference type="Pfam" id="PF22513"/>
    </source>
</evidence>
<sequence>MATLTIRNLNDETKQKLRHQAARQGHSMEEEARRILNRAVHKTERKGLGTLIAQEFAAIGGAELAIPPRSFTRPAPNFAEQS</sequence>
<dbReference type="EMBL" id="UOEU01000168">
    <property type="protein sequence ID" value="VAW31152.1"/>
    <property type="molecule type" value="Genomic_DNA"/>
</dbReference>
<protein>
    <recommendedName>
        <fullName evidence="1">Antitoxin FitA-like ribbon-helix-helix domain-containing protein</fullName>
    </recommendedName>
</protein>
<dbReference type="InterPro" id="IPR053853">
    <property type="entry name" value="FitA-like_RHH"/>
</dbReference>